<dbReference type="EMBL" id="AJYQ02000137">
    <property type="protein sequence ID" value="OEE30587.1"/>
    <property type="molecule type" value="Genomic_DNA"/>
</dbReference>
<feature type="signal peptide" evidence="1">
    <location>
        <begin position="1"/>
        <end position="20"/>
    </location>
</feature>
<dbReference type="Proteomes" id="UP000094741">
    <property type="component" value="Unassembled WGS sequence"/>
</dbReference>
<dbReference type="AlphaFoldDB" id="A0A1E5B9J6"/>
<keyword evidence="1" id="KW-0732">Signal</keyword>
<feature type="chain" id="PRO_5009171455" evidence="1">
    <location>
        <begin position="21"/>
        <end position="685"/>
    </location>
</feature>
<evidence type="ECO:0000313" key="2">
    <source>
        <dbReference type="EMBL" id="OEE30587.1"/>
    </source>
</evidence>
<dbReference type="STRING" id="1187848.A1QO_14745"/>
<name>A0A1E5B9J6_9VIBR</name>
<dbReference type="eggNOG" id="COG2931">
    <property type="taxonomic scope" value="Bacteria"/>
</dbReference>
<evidence type="ECO:0000256" key="1">
    <source>
        <dbReference type="SAM" id="SignalP"/>
    </source>
</evidence>
<gene>
    <name evidence="2" type="ORF">A1QO_14745</name>
</gene>
<evidence type="ECO:0000313" key="3">
    <source>
        <dbReference type="Proteomes" id="UP000094741"/>
    </source>
</evidence>
<dbReference type="RefSeq" id="WP_017037996.1">
    <property type="nucleotide sequence ID" value="NZ_AJYQ02000137.1"/>
</dbReference>
<comment type="caution">
    <text evidence="2">The sequence shown here is derived from an EMBL/GenBank/DDBJ whole genome shotgun (WGS) entry which is preliminary data.</text>
</comment>
<protein>
    <submittedName>
        <fullName evidence="2">Uncharacterized protein</fullName>
    </submittedName>
</protein>
<dbReference type="OrthoDB" id="5904351at2"/>
<proteinExistence type="predicted"/>
<organism evidence="2 3">
    <name type="scientific">Vibrio genomosp. F10 str. ZF-129</name>
    <dbReference type="NCBI Taxonomy" id="1187848"/>
    <lineage>
        <taxon>Bacteria</taxon>
        <taxon>Pseudomonadati</taxon>
        <taxon>Pseudomonadota</taxon>
        <taxon>Gammaproteobacteria</taxon>
        <taxon>Vibrionales</taxon>
        <taxon>Vibrionaceae</taxon>
        <taxon>Vibrio</taxon>
    </lineage>
</organism>
<reference evidence="2 3" key="1">
    <citation type="journal article" date="2012" name="Science">
        <title>Ecological populations of bacteria act as socially cohesive units of antibiotic production and resistance.</title>
        <authorList>
            <person name="Cordero O.X."/>
            <person name="Wildschutte H."/>
            <person name="Kirkup B."/>
            <person name="Proehl S."/>
            <person name="Ngo L."/>
            <person name="Hussain F."/>
            <person name="Le Roux F."/>
            <person name="Mincer T."/>
            <person name="Polz M.F."/>
        </authorList>
    </citation>
    <scope>NUCLEOTIDE SEQUENCE [LARGE SCALE GENOMIC DNA]</scope>
    <source>
        <strain evidence="2 3">ZF-129</strain>
    </source>
</reference>
<dbReference type="InterPro" id="IPR018247">
    <property type="entry name" value="EF_Hand_1_Ca_BS"/>
</dbReference>
<sequence length="685" mass="76969">MKLKMMVCAALITSTLNTYASDTSSQEYHYGYQGSDTQGHWGIIEGLEFDEQVELYPDMLPDYIKVLYTKDNKISFDTRWTFSSIYGMYPDVWDAYPNTDTEKGRQEALYDIRNNVACQTAFKATQAADYADSDADGEVANLEMESCLQDGSLKNYRMRTYIPTTPGATYAFEFKYRQVTPIDDSGSAGLCQQYHASHGYGLYHNLYNYFSGLNRHWDTNGWNKPWCKNDDDNSSSSDNDVLTGRIDFSGYGRNFYRLYQDNVLVKAKGFVWPGSAHLGWGYVNRSYSGLGVRSRASNGYFLSNEVDYRFARQRGVSERLSFDLLENISYQAEIEFSHFYAQEQEKGIAEFYRNGIKVSSQPFASNSAGGQYKKAFDVVENGFDRIVIKASNNGNPYWRGDNSDLTVRAITFSDKASEAPNLFVNIDWSLNYLTTEVEPDETLDQGFKTETLFVKASKYYTSLTVNKEHLHNSNEVLLRSIAVTEFASNPRQAQCEEVYPIKGDAQTFCLTGDKAPELFGCDLSQAVIAWSKGVSDTNHGDPNRSTKENILHSDNDKFLSLGKAGNVELRLREQGHISACPVFGKALSFNEVSSTQFNEVGLVRVTLTRCENKELNSGQILLTNDLDSGAKIFNAEQPFSFSFGEGFEGCAISQIKIEDALNVYWSGALDPYDGDGVDINAITLE</sequence>
<dbReference type="PROSITE" id="PS00018">
    <property type="entry name" value="EF_HAND_1"/>
    <property type="match status" value="1"/>
</dbReference>
<accession>A0A1E5B9J6</accession>